<dbReference type="Pfam" id="PF01497">
    <property type="entry name" value="Peripla_BP_2"/>
    <property type="match status" value="1"/>
</dbReference>
<comment type="caution">
    <text evidence="7">The sequence shown here is derived from an EMBL/GenBank/DDBJ whole genome shotgun (WGS) entry which is preliminary data.</text>
</comment>
<gene>
    <name evidence="7" type="ORF">BJY26_000496</name>
</gene>
<comment type="similarity">
    <text evidence="2">Belongs to the bacterial solute-binding protein 8 family.</text>
</comment>
<evidence type="ECO:0000256" key="2">
    <source>
        <dbReference type="ARBA" id="ARBA00008814"/>
    </source>
</evidence>
<dbReference type="InterPro" id="IPR051313">
    <property type="entry name" value="Bact_iron-sidero_bind"/>
</dbReference>
<keyword evidence="4" id="KW-0732">Signal</keyword>
<dbReference type="PANTHER" id="PTHR30532:SF24">
    <property type="entry name" value="FERRIC ENTEROBACTIN-BINDING PERIPLASMIC PROTEIN FEPB"/>
    <property type="match status" value="1"/>
</dbReference>
<keyword evidence="8" id="KW-1185">Reference proteome</keyword>
<evidence type="ECO:0000256" key="4">
    <source>
        <dbReference type="ARBA" id="ARBA00022729"/>
    </source>
</evidence>
<dbReference type="PANTHER" id="PTHR30532">
    <property type="entry name" value="IRON III DICITRATE-BINDING PERIPLASMIC PROTEIN"/>
    <property type="match status" value="1"/>
</dbReference>
<dbReference type="Proteomes" id="UP000539111">
    <property type="component" value="Unassembled WGS sequence"/>
</dbReference>
<reference evidence="7 8" key="1">
    <citation type="submission" date="2020-07" db="EMBL/GenBank/DDBJ databases">
        <title>Sequencing the genomes of 1000 actinobacteria strains.</title>
        <authorList>
            <person name="Klenk H.-P."/>
        </authorList>
    </citation>
    <scope>NUCLEOTIDE SEQUENCE [LARGE SCALE GENOMIC DNA]</scope>
    <source>
        <strain evidence="7 8">DSM 26341</strain>
    </source>
</reference>
<feature type="region of interest" description="Disordered" evidence="5">
    <location>
        <begin position="41"/>
        <end position="66"/>
    </location>
</feature>
<evidence type="ECO:0000313" key="7">
    <source>
        <dbReference type="EMBL" id="NYI66190.1"/>
    </source>
</evidence>
<evidence type="ECO:0000256" key="5">
    <source>
        <dbReference type="SAM" id="MobiDB-lite"/>
    </source>
</evidence>
<keyword evidence="3" id="KW-0813">Transport</keyword>
<dbReference type="RefSeq" id="WP_179425369.1">
    <property type="nucleotide sequence ID" value="NZ_JACBZP010000001.1"/>
</dbReference>
<dbReference type="GO" id="GO:0030288">
    <property type="term" value="C:outer membrane-bounded periplasmic space"/>
    <property type="evidence" value="ECO:0007669"/>
    <property type="project" value="TreeGrafter"/>
</dbReference>
<proteinExistence type="inferred from homology"/>
<evidence type="ECO:0000313" key="8">
    <source>
        <dbReference type="Proteomes" id="UP000539111"/>
    </source>
</evidence>
<dbReference type="PROSITE" id="PS51318">
    <property type="entry name" value="TAT"/>
    <property type="match status" value="1"/>
</dbReference>
<organism evidence="7 8">
    <name type="scientific">Spelaeicoccus albus</name>
    <dbReference type="NCBI Taxonomy" id="1280376"/>
    <lineage>
        <taxon>Bacteria</taxon>
        <taxon>Bacillati</taxon>
        <taxon>Actinomycetota</taxon>
        <taxon>Actinomycetes</taxon>
        <taxon>Micrococcales</taxon>
        <taxon>Brevibacteriaceae</taxon>
        <taxon>Spelaeicoccus</taxon>
    </lineage>
</organism>
<name>A0A7Z0D1J4_9MICO</name>
<dbReference type="GO" id="GO:1901678">
    <property type="term" value="P:iron coordination entity transport"/>
    <property type="evidence" value="ECO:0007669"/>
    <property type="project" value="UniProtKB-ARBA"/>
</dbReference>
<comment type="subcellular location">
    <subcellularLocation>
        <location evidence="1">Cell envelope</location>
    </subcellularLocation>
</comment>
<dbReference type="EMBL" id="JACBZP010000001">
    <property type="protein sequence ID" value="NYI66190.1"/>
    <property type="molecule type" value="Genomic_DNA"/>
</dbReference>
<evidence type="ECO:0000259" key="6">
    <source>
        <dbReference type="PROSITE" id="PS50983"/>
    </source>
</evidence>
<feature type="domain" description="Fe/B12 periplasmic-binding" evidence="6">
    <location>
        <begin position="80"/>
        <end position="346"/>
    </location>
</feature>
<dbReference type="InterPro" id="IPR006311">
    <property type="entry name" value="TAT_signal"/>
</dbReference>
<sequence length="349" mass="36673">MNRNSVRPAAAARIVARHAVTRRGALALAASAIGGATLAGCGQSSKHGKNSGASTSSSGAFPLTMSDDRGTVTIKKEPKRIAALGYGDQDTLVALGIYPVMANQWVPAWKHGLGVWAEKKVPKDKLPAPMNMAEPSFEGILKTAPDLITAANVELSDSQYSRLSKIATVVGNPKGMKAYAIPWEVQATQVGTAVGKKAETKKLIGTVKDDLADLVDKYPALKGKEGIVMVLDNGQYGVYASTDTRGKLLSAMGIGTPKRIDALMHGKFYASISKEQVAKLDTDVLIVLNKKSEVASDPGFSDLPVVRRGSVVYVGNENDALAFSASTLLSIPYVSGRLVPRIAAAAAKV</sequence>
<evidence type="ECO:0000256" key="1">
    <source>
        <dbReference type="ARBA" id="ARBA00004196"/>
    </source>
</evidence>
<dbReference type="PROSITE" id="PS50983">
    <property type="entry name" value="FE_B12_PBP"/>
    <property type="match status" value="1"/>
</dbReference>
<accession>A0A7Z0D1J4</accession>
<evidence type="ECO:0000256" key="3">
    <source>
        <dbReference type="ARBA" id="ARBA00022448"/>
    </source>
</evidence>
<dbReference type="InterPro" id="IPR002491">
    <property type="entry name" value="ABC_transptr_periplasmic_BD"/>
</dbReference>
<protein>
    <submittedName>
        <fullName evidence="7">Iron complex transport system substrate-binding protein</fullName>
    </submittedName>
</protein>
<dbReference type="AlphaFoldDB" id="A0A7Z0D1J4"/>
<dbReference type="SUPFAM" id="SSF53807">
    <property type="entry name" value="Helical backbone' metal receptor"/>
    <property type="match status" value="1"/>
</dbReference>
<dbReference type="Gene3D" id="3.40.50.1980">
    <property type="entry name" value="Nitrogenase molybdenum iron protein domain"/>
    <property type="match status" value="2"/>
</dbReference>